<dbReference type="PROSITE" id="PS50883">
    <property type="entry name" value="EAL"/>
    <property type="match status" value="1"/>
</dbReference>
<dbReference type="GO" id="GO:0071732">
    <property type="term" value="P:cellular response to nitric oxide"/>
    <property type="evidence" value="ECO:0007669"/>
    <property type="project" value="UniProtKB-ARBA"/>
</dbReference>
<dbReference type="InterPro" id="IPR029787">
    <property type="entry name" value="Nucleotide_cyclase"/>
</dbReference>
<dbReference type="PANTHER" id="PTHR44757">
    <property type="entry name" value="DIGUANYLATE CYCLASE DGCP"/>
    <property type="match status" value="1"/>
</dbReference>
<dbReference type="NCBIfam" id="TIGR00254">
    <property type="entry name" value="GGDEF"/>
    <property type="match status" value="1"/>
</dbReference>
<dbReference type="SMART" id="SM00052">
    <property type="entry name" value="EAL"/>
    <property type="match status" value="1"/>
</dbReference>
<dbReference type="FunFam" id="3.30.70.270:FF:000001">
    <property type="entry name" value="Diguanylate cyclase domain protein"/>
    <property type="match status" value="1"/>
</dbReference>
<evidence type="ECO:0000256" key="1">
    <source>
        <dbReference type="ARBA" id="ARBA00051114"/>
    </source>
</evidence>
<gene>
    <name evidence="6" type="ORF">C7389_101526</name>
</gene>
<dbReference type="CDD" id="cd01949">
    <property type="entry name" value="GGDEF"/>
    <property type="match status" value="1"/>
</dbReference>
<keyword evidence="3" id="KW-0812">Transmembrane</keyword>
<dbReference type="InterPro" id="IPR001633">
    <property type="entry name" value="EAL_dom"/>
</dbReference>
<evidence type="ECO:0000313" key="6">
    <source>
        <dbReference type="EMBL" id="TDN57140.1"/>
    </source>
</evidence>
<dbReference type="AlphaFoldDB" id="A0A4R6EFS6"/>
<dbReference type="OrthoDB" id="9813903at2"/>
<dbReference type="Gene3D" id="3.20.20.450">
    <property type="entry name" value="EAL domain"/>
    <property type="match status" value="1"/>
</dbReference>
<dbReference type="InterPro" id="IPR043128">
    <property type="entry name" value="Rev_trsase/Diguanyl_cyclase"/>
</dbReference>
<dbReference type="InterPro" id="IPR000160">
    <property type="entry name" value="GGDEF_dom"/>
</dbReference>
<feature type="transmembrane region" description="Helical" evidence="3">
    <location>
        <begin position="292"/>
        <end position="312"/>
    </location>
</feature>
<organism evidence="6 7">
    <name type="scientific">Azoarcus indigens</name>
    <dbReference type="NCBI Taxonomy" id="29545"/>
    <lineage>
        <taxon>Bacteria</taxon>
        <taxon>Pseudomonadati</taxon>
        <taxon>Pseudomonadota</taxon>
        <taxon>Betaproteobacteria</taxon>
        <taxon>Rhodocyclales</taxon>
        <taxon>Zoogloeaceae</taxon>
        <taxon>Azoarcus</taxon>
    </lineage>
</organism>
<keyword evidence="2" id="KW-0175">Coiled coil</keyword>
<keyword evidence="7" id="KW-1185">Reference proteome</keyword>
<dbReference type="FunFam" id="3.20.20.450:FF:000001">
    <property type="entry name" value="Cyclic di-GMP phosphodiesterase yahA"/>
    <property type="match status" value="1"/>
</dbReference>
<dbReference type="SUPFAM" id="SSF55073">
    <property type="entry name" value="Nucleotide cyclase"/>
    <property type="match status" value="1"/>
</dbReference>
<dbReference type="SMART" id="SM00267">
    <property type="entry name" value="GGDEF"/>
    <property type="match status" value="1"/>
</dbReference>
<dbReference type="RefSeq" id="WP_133588040.1">
    <property type="nucleotide sequence ID" value="NZ_SNVV01000001.1"/>
</dbReference>
<dbReference type="PANTHER" id="PTHR44757:SF2">
    <property type="entry name" value="BIOFILM ARCHITECTURE MAINTENANCE PROTEIN MBAA"/>
    <property type="match status" value="1"/>
</dbReference>
<evidence type="ECO:0000256" key="3">
    <source>
        <dbReference type="SAM" id="Phobius"/>
    </source>
</evidence>
<feature type="coiled-coil region" evidence="2">
    <location>
        <begin position="315"/>
        <end position="342"/>
    </location>
</feature>
<dbReference type="Pfam" id="PF00563">
    <property type="entry name" value="EAL"/>
    <property type="match status" value="1"/>
</dbReference>
<reference evidence="6 7" key="1">
    <citation type="submission" date="2019-03" db="EMBL/GenBank/DDBJ databases">
        <title>Genomic Encyclopedia of Type Strains, Phase IV (KMG-IV): sequencing the most valuable type-strain genomes for metagenomic binning, comparative biology and taxonomic classification.</title>
        <authorList>
            <person name="Goeker M."/>
        </authorList>
    </citation>
    <scope>NUCLEOTIDE SEQUENCE [LARGE SCALE GENOMIC DNA]</scope>
    <source>
        <strain evidence="6 7">DSM 12121</strain>
    </source>
</reference>
<dbReference type="Proteomes" id="UP000295129">
    <property type="component" value="Unassembled WGS sequence"/>
</dbReference>
<dbReference type="InterPro" id="IPR052155">
    <property type="entry name" value="Biofilm_reg_signaling"/>
</dbReference>
<accession>A0A4R6EFS6</accession>
<dbReference type="CDD" id="cd01948">
    <property type="entry name" value="EAL"/>
    <property type="match status" value="1"/>
</dbReference>
<dbReference type="SUPFAM" id="SSF141868">
    <property type="entry name" value="EAL domain-like"/>
    <property type="match status" value="1"/>
</dbReference>
<evidence type="ECO:0000259" key="4">
    <source>
        <dbReference type="PROSITE" id="PS50883"/>
    </source>
</evidence>
<comment type="caution">
    <text evidence="6">The sequence shown here is derived from an EMBL/GenBank/DDBJ whole genome shotgun (WGS) entry which is preliminary data.</text>
</comment>
<evidence type="ECO:0000256" key="2">
    <source>
        <dbReference type="SAM" id="Coils"/>
    </source>
</evidence>
<dbReference type="InterPro" id="IPR035919">
    <property type="entry name" value="EAL_sf"/>
</dbReference>
<dbReference type="GO" id="GO:0071111">
    <property type="term" value="F:cyclic-guanylate-specific phosphodiesterase activity"/>
    <property type="evidence" value="ECO:0007669"/>
    <property type="project" value="UniProtKB-EC"/>
</dbReference>
<proteinExistence type="predicted"/>
<feature type="transmembrane region" description="Helical" evidence="3">
    <location>
        <begin position="20"/>
        <end position="42"/>
    </location>
</feature>
<keyword evidence="3" id="KW-1133">Transmembrane helix</keyword>
<feature type="domain" description="EAL" evidence="4">
    <location>
        <begin position="519"/>
        <end position="773"/>
    </location>
</feature>
<comment type="catalytic activity">
    <reaction evidence="1">
        <text>3',3'-c-di-GMP + H2O = 5'-phosphoguanylyl(3'-&gt;5')guanosine + H(+)</text>
        <dbReference type="Rhea" id="RHEA:24902"/>
        <dbReference type="ChEBI" id="CHEBI:15377"/>
        <dbReference type="ChEBI" id="CHEBI:15378"/>
        <dbReference type="ChEBI" id="CHEBI:58754"/>
        <dbReference type="ChEBI" id="CHEBI:58805"/>
        <dbReference type="EC" id="3.1.4.52"/>
    </reaction>
    <physiologicalReaction direction="left-to-right" evidence="1">
        <dbReference type="Rhea" id="RHEA:24903"/>
    </physiologicalReaction>
</comment>
<protein>
    <submittedName>
        <fullName evidence="6">Diguanylate cyclase/phosphodiesterase</fullName>
    </submittedName>
</protein>
<evidence type="ECO:0000259" key="5">
    <source>
        <dbReference type="PROSITE" id="PS50887"/>
    </source>
</evidence>
<feature type="domain" description="GGDEF" evidence="5">
    <location>
        <begin position="377"/>
        <end position="510"/>
    </location>
</feature>
<sequence length="776" mass="86155">MLERWRRLVRSARLDGWSGLTLGPLLLAIPLLAAIWCSHLLYAERERQLAVESVLQDNANIARMAVSVLEQTLERSRRHAHLARAGLDDTRLLEGLRLAAGSDSLFSAVMVQDAQRGPLLSSATTEGDTAALLRLAARSAGDTPRTALAGEITLLPAERGPDGNWRLPVAIPLLSALGHRGQLLTLIDANRLLQPFRTLDLGSGSDLRIYDASGRSLFDTRGGDGRFFTADDGSDKLFATALQGRRTVERADGRPVLLAFERSAGSGLGVAVERRLDEVLHNAAQRRLALAGWAWSLSLMLVAALAAMVLVARRQHRLYRELSRAEDEKERLIEQLKEEKGRAYQLASHDHLTSLPNRMLFTELAASHLNRARRNHAPFVMMFLDLDRFKAINDTLGHRVGDLLLQEVAERLKASVRDTDIVARLGGDEFVVLLTEVDAADAAARVARKLIDALARPMGFDGHELEVRASIGIAIHPRDGQDIDALMRNADSAMYEAKRSGRGCFRYYDPSLNARSALHLDLHSRFRRAILGDEFVLHYQPRVALNGLRITSLEALIRWQHPERGLVYPGDFIDYAEQEGLVVELGNWVVREACRQIAAWQQEGITVVPVAINVSARQLRDHSFVEVIRETTAHYRIRPDMLELEITERCVVDDFERAHAALEVLSGLGMKIALDDFGTGFSSLSYLRRLPIDIIKIDRSFINDIRNQTNDAAIVASTIALGHNLGLTVIAEGVETREQAVYLKAAGCDEVQGYYFQRPIPAAETLPLLRDGIPDR</sequence>
<dbReference type="Pfam" id="PF00990">
    <property type="entry name" value="GGDEF"/>
    <property type="match status" value="1"/>
</dbReference>
<evidence type="ECO:0000313" key="7">
    <source>
        <dbReference type="Proteomes" id="UP000295129"/>
    </source>
</evidence>
<name>A0A4R6EFS6_9RHOO</name>
<dbReference type="PROSITE" id="PS50887">
    <property type="entry name" value="GGDEF"/>
    <property type="match status" value="1"/>
</dbReference>
<dbReference type="EMBL" id="SNVV01000001">
    <property type="protein sequence ID" value="TDN57140.1"/>
    <property type="molecule type" value="Genomic_DNA"/>
</dbReference>
<keyword evidence="3" id="KW-0472">Membrane</keyword>
<dbReference type="Gene3D" id="3.30.70.270">
    <property type="match status" value="1"/>
</dbReference>